<proteinExistence type="predicted"/>
<comment type="caution">
    <text evidence="1">The sequence shown here is derived from an EMBL/GenBank/DDBJ whole genome shotgun (WGS) entry which is preliminary data.</text>
</comment>
<sequence length="133" mass="14739">MAAIGSFRLLRNCAVTQRAFSNVKLSQSAAFSFNSIKFFHRRLSQGSLLCTNAVHDEEASAKAAAASADSGAPTISVIHCIRGHRPSGSRSCFGHSKEQRWIDTAYLFACSNEWIDIRTNIDVLLAFLHMEYR</sequence>
<reference evidence="1" key="2">
    <citation type="journal article" date="2023" name="Int. J. Mol. Sci.">
        <title>De Novo Assembly and Annotation of 11 Diverse Shrub Willow (Salix) Genomes Reveals Novel Gene Organization in Sex-Linked Regions.</title>
        <authorList>
            <person name="Hyden B."/>
            <person name="Feng K."/>
            <person name="Yates T.B."/>
            <person name="Jawdy S."/>
            <person name="Cereghino C."/>
            <person name="Smart L.B."/>
            <person name="Muchero W."/>
        </authorList>
    </citation>
    <scope>NUCLEOTIDE SEQUENCE [LARGE SCALE GENOMIC DNA]</scope>
    <source>
        <tissue evidence="1">Shoot tip</tissue>
    </source>
</reference>
<dbReference type="Proteomes" id="UP001151529">
    <property type="component" value="Chromosome 12"/>
</dbReference>
<reference evidence="1" key="1">
    <citation type="submission" date="2022-11" db="EMBL/GenBank/DDBJ databases">
        <authorList>
            <person name="Hyden B.L."/>
            <person name="Feng K."/>
            <person name="Yates T."/>
            <person name="Jawdy S."/>
            <person name="Smart L.B."/>
            <person name="Muchero W."/>
        </authorList>
    </citation>
    <scope>NUCLEOTIDE SEQUENCE</scope>
    <source>
        <tissue evidence="1">Shoot tip</tissue>
    </source>
</reference>
<evidence type="ECO:0000313" key="2">
    <source>
        <dbReference type="Proteomes" id="UP001151529"/>
    </source>
</evidence>
<protein>
    <submittedName>
        <fullName evidence="1">Uncharacterized protein</fullName>
    </submittedName>
</protein>
<organism evidence="1 2">
    <name type="scientific">Salix viminalis</name>
    <name type="common">Common osier</name>
    <name type="synonym">Basket willow</name>
    <dbReference type="NCBI Taxonomy" id="40686"/>
    <lineage>
        <taxon>Eukaryota</taxon>
        <taxon>Viridiplantae</taxon>
        <taxon>Streptophyta</taxon>
        <taxon>Embryophyta</taxon>
        <taxon>Tracheophyta</taxon>
        <taxon>Spermatophyta</taxon>
        <taxon>Magnoliopsida</taxon>
        <taxon>eudicotyledons</taxon>
        <taxon>Gunneridae</taxon>
        <taxon>Pentapetalae</taxon>
        <taxon>rosids</taxon>
        <taxon>fabids</taxon>
        <taxon>Malpighiales</taxon>
        <taxon>Salicaceae</taxon>
        <taxon>Saliceae</taxon>
        <taxon>Salix</taxon>
    </lineage>
</organism>
<name>A0A9Q0NLM2_SALVM</name>
<dbReference type="AlphaFoldDB" id="A0A9Q0NLM2"/>
<keyword evidence="2" id="KW-1185">Reference proteome</keyword>
<gene>
    <name evidence="1" type="ORF">OIU85_013298</name>
</gene>
<accession>A0A9Q0NLM2</accession>
<dbReference type="EMBL" id="JAPFFL010000018">
    <property type="protein sequence ID" value="KAJ6671941.1"/>
    <property type="molecule type" value="Genomic_DNA"/>
</dbReference>
<evidence type="ECO:0000313" key="1">
    <source>
        <dbReference type="EMBL" id="KAJ6671941.1"/>
    </source>
</evidence>
<dbReference type="OrthoDB" id="10509501at2759"/>